<dbReference type="Proteomes" id="UP001356308">
    <property type="component" value="Unassembled WGS sequence"/>
</dbReference>
<dbReference type="GO" id="GO:0032259">
    <property type="term" value="P:methylation"/>
    <property type="evidence" value="ECO:0007669"/>
    <property type="project" value="UniProtKB-KW"/>
</dbReference>
<organism evidence="1 2">
    <name type="scientific">Maribacter cobaltidurans</name>
    <dbReference type="NCBI Taxonomy" id="1178778"/>
    <lineage>
        <taxon>Bacteria</taxon>
        <taxon>Pseudomonadati</taxon>
        <taxon>Bacteroidota</taxon>
        <taxon>Flavobacteriia</taxon>
        <taxon>Flavobacteriales</taxon>
        <taxon>Flavobacteriaceae</taxon>
        <taxon>Maribacter</taxon>
    </lineage>
</organism>
<gene>
    <name evidence="1" type="ORF">V1I91_04075</name>
</gene>
<dbReference type="EC" id="2.1.1.-" evidence="1"/>
<keyword evidence="1" id="KW-0808">Transferase</keyword>
<evidence type="ECO:0000313" key="1">
    <source>
        <dbReference type="EMBL" id="MEE1975230.1"/>
    </source>
</evidence>
<keyword evidence="1" id="KW-0489">Methyltransferase</keyword>
<dbReference type="PANTHER" id="PTHR43861:SF6">
    <property type="entry name" value="METHYLTRANSFERASE TYPE 11"/>
    <property type="match status" value="1"/>
</dbReference>
<sequence>MKVYLQTKDYFHTQETFELLYDSELDMLVTHPKPENLNNYYDSKSYISHTDRKETLIDKIYQLIKKYSLKKKYKLIDTFKTEEKTILDIGAGTGDFLKKGIEENWNISGVEPNAIARDIAKEKGIDLEKDLEHLPEQKYDVITLWHVLEHLPNLENQIKKIITKLKPNGYLFVAVPNYKSYDAQKYKHHWAAYDTPRHLWHFSQNSISKLFNNYKLKVVNTKPMYFDSFYVSLLSEKYKTGRPNYFRAFWNGLISNIKAIRTKEYSSIIYILKKEN</sequence>
<dbReference type="GO" id="GO:0008168">
    <property type="term" value="F:methyltransferase activity"/>
    <property type="evidence" value="ECO:0007669"/>
    <property type="project" value="UniProtKB-KW"/>
</dbReference>
<dbReference type="CDD" id="cd02440">
    <property type="entry name" value="AdoMet_MTases"/>
    <property type="match status" value="1"/>
</dbReference>
<comment type="caution">
    <text evidence="1">The sequence shown here is derived from an EMBL/GenBank/DDBJ whole genome shotgun (WGS) entry which is preliminary data.</text>
</comment>
<accession>A0ABU7IQK0</accession>
<dbReference type="PANTHER" id="PTHR43861">
    <property type="entry name" value="TRANS-ACONITATE 2-METHYLTRANSFERASE-RELATED"/>
    <property type="match status" value="1"/>
</dbReference>
<dbReference type="InterPro" id="IPR029063">
    <property type="entry name" value="SAM-dependent_MTases_sf"/>
</dbReference>
<dbReference type="RefSeq" id="WP_272650058.1">
    <property type="nucleotide sequence ID" value="NZ_JAZDDG010000002.1"/>
</dbReference>
<dbReference type="SUPFAM" id="SSF53335">
    <property type="entry name" value="S-adenosyl-L-methionine-dependent methyltransferases"/>
    <property type="match status" value="1"/>
</dbReference>
<dbReference type="EMBL" id="JAZDDG010000002">
    <property type="protein sequence ID" value="MEE1975230.1"/>
    <property type="molecule type" value="Genomic_DNA"/>
</dbReference>
<reference evidence="1 2" key="1">
    <citation type="submission" date="2024-01" db="EMBL/GenBank/DDBJ databases">
        <title>Maribacter spp. originated from different algae showed divergent polysaccharides utilization ability.</title>
        <authorList>
            <person name="Wang H."/>
            <person name="Wu Y."/>
        </authorList>
    </citation>
    <scope>NUCLEOTIDE SEQUENCE [LARGE SCALE GENOMIC DNA]</scope>
    <source>
        <strain evidence="1 2">PR1</strain>
    </source>
</reference>
<dbReference type="Pfam" id="PF13489">
    <property type="entry name" value="Methyltransf_23"/>
    <property type="match status" value="1"/>
</dbReference>
<proteinExistence type="predicted"/>
<name>A0ABU7IQK0_9FLAO</name>
<keyword evidence="2" id="KW-1185">Reference proteome</keyword>
<protein>
    <submittedName>
        <fullName evidence="1">Class I SAM-dependent methyltransferase</fullName>
        <ecNumber evidence="1">2.1.1.-</ecNumber>
    </submittedName>
</protein>
<evidence type="ECO:0000313" key="2">
    <source>
        <dbReference type="Proteomes" id="UP001356308"/>
    </source>
</evidence>
<dbReference type="Gene3D" id="3.40.50.150">
    <property type="entry name" value="Vaccinia Virus protein VP39"/>
    <property type="match status" value="1"/>
</dbReference>